<accession>A0ABS8XYZ7</accession>
<dbReference type="Pfam" id="PF07589">
    <property type="entry name" value="PEP-CTERM"/>
    <property type="match status" value="1"/>
</dbReference>
<dbReference type="EMBL" id="JAJTWU010000013">
    <property type="protein sequence ID" value="MCE4557844.1"/>
    <property type="molecule type" value="Genomic_DNA"/>
</dbReference>
<keyword evidence="3" id="KW-1185">Reference proteome</keyword>
<dbReference type="NCBIfam" id="TIGR02595">
    <property type="entry name" value="PEP_CTERM"/>
    <property type="match status" value="1"/>
</dbReference>
<comment type="caution">
    <text evidence="2">The sequence shown here is derived from an EMBL/GenBank/DDBJ whole genome shotgun (WGS) entry which is preliminary data.</text>
</comment>
<feature type="domain" description="Ice-binding protein C-terminal" evidence="1">
    <location>
        <begin position="197"/>
        <end position="222"/>
    </location>
</feature>
<name>A0ABS8XYZ7_9BURK</name>
<sequence>MLETAAYVARNVAIVGDVLSKVALSWALAAVAFEVHSATVLNTFAGPGMTATGASWRLGSDGDQHAGSTGQALAFELASAATIDSVVTTIEGAGTVSLSIVGDMPGFDPDFGFPMGPTYFTRNLTDPTSKTSLDGLNVHLPAGHYWLVALEAPGLGFIGGWQGGGASVSSPWRFYMSRADWMAVALADPPAALITSTVPEPGTGSMIVGGLAAVGFAVLARRRAPCRLGLETDLSAN</sequence>
<evidence type="ECO:0000259" key="1">
    <source>
        <dbReference type="Pfam" id="PF07589"/>
    </source>
</evidence>
<dbReference type="Proteomes" id="UP001200741">
    <property type="component" value="Unassembled WGS sequence"/>
</dbReference>
<proteinExistence type="predicted"/>
<evidence type="ECO:0000313" key="2">
    <source>
        <dbReference type="EMBL" id="MCE4557844.1"/>
    </source>
</evidence>
<protein>
    <submittedName>
        <fullName evidence="2">PEP-CTERM sorting domain-containing protein</fullName>
    </submittedName>
</protein>
<organism evidence="2 3">
    <name type="scientific">Pelomonas cellulosilytica</name>
    <dbReference type="NCBI Taxonomy" id="2906762"/>
    <lineage>
        <taxon>Bacteria</taxon>
        <taxon>Pseudomonadati</taxon>
        <taxon>Pseudomonadota</taxon>
        <taxon>Betaproteobacteria</taxon>
        <taxon>Burkholderiales</taxon>
        <taxon>Sphaerotilaceae</taxon>
        <taxon>Roseateles</taxon>
    </lineage>
</organism>
<dbReference type="InterPro" id="IPR013424">
    <property type="entry name" value="Ice-binding_C"/>
</dbReference>
<dbReference type="RefSeq" id="WP_233375227.1">
    <property type="nucleotide sequence ID" value="NZ_JAJTWU010000013.1"/>
</dbReference>
<evidence type="ECO:0000313" key="3">
    <source>
        <dbReference type="Proteomes" id="UP001200741"/>
    </source>
</evidence>
<gene>
    <name evidence="2" type="ORF">LXT13_25975</name>
</gene>
<reference evidence="2 3" key="1">
    <citation type="submission" date="2021-12" db="EMBL/GenBank/DDBJ databases">
        <title>Genome seq of P8.</title>
        <authorList>
            <person name="Seo T."/>
        </authorList>
    </citation>
    <scope>NUCLEOTIDE SEQUENCE [LARGE SCALE GENOMIC DNA]</scope>
    <source>
        <strain evidence="2 3">P8</strain>
    </source>
</reference>